<organism evidence="1 2">
    <name type="scientific">Caenorhabditis tropicalis</name>
    <dbReference type="NCBI Taxonomy" id="1561998"/>
    <lineage>
        <taxon>Eukaryota</taxon>
        <taxon>Metazoa</taxon>
        <taxon>Ecdysozoa</taxon>
        <taxon>Nematoda</taxon>
        <taxon>Chromadorea</taxon>
        <taxon>Rhabditida</taxon>
        <taxon>Rhabditina</taxon>
        <taxon>Rhabditomorpha</taxon>
        <taxon>Rhabditoidea</taxon>
        <taxon>Rhabditidae</taxon>
        <taxon>Peloderinae</taxon>
        <taxon>Caenorhabditis</taxon>
    </lineage>
</organism>
<sequence length="94" mass="10937">MSEISLTPMLSFQNSCVEVLPKTLQNWKFLPIWMRSLKYYDPFMSKIFTSLPWIGGFFRNGGAYKKRRENEQNGTDDLAKKVQKLVKLSGQTQV</sequence>
<dbReference type="STRING" id="1561998.A0A1I7UAD2"/>
<accession>A0A1I7UAD2</accession>
<reference evidence="2" key="1">
    <citation type="submission" date="2016-11" db="UniProtKB">
        <authorList>
            <consortium name="WormBaseParasite"/>
        </authorList>
    </citation>
    <scope>IDENTIFICATION</scope>
</reference>
<evidence type="ECO:0000313" key="2">
    <source>
        <dbReference type="WBParaSite" id="Csp11.Scaffold629.g16479.t1"/>
    </source>
</evidence>
<dbReference type="Proteomes" id="UP000095282">
    <property type="component" value="Unplaced"/>
</dbReference>
<dbReference type="WBParaSite" id="Csp11.Scaffold629.g16479.t1">
    <property type="protein sequence ID" value="Csp11.Scaffold629.g16479.t1"/>
    <property type="gene ID" value="Csp11.Scaffold629.g16479"/>
</dbReference>
<proteinExistence type="predicted"/>
<keyword evidence="1" id="KW-1185">Reference proteome</keyword>
<evidence type="ECO:0000313" key="1">
    <source>
        <dbReference type="Proteomes" id="UP000095282"/>
    </source>
</evidence>
<dbReference type="AlphaFoldDB" id="A0A1I7UAD2"/>
<dbReference type="eggNOG" id="ENOG502QQ3I">
    <property type="taxonomic scope" value="Eukaryota"/>
</dbReference>
<protein>
    <submittedName>
        <fullName evidence="2">Bestrophin homolog</fullName>
    </submittedName>
</protein>
<name>A0A1I7UAD2_9PELO</name>